<feature type="transmembrane region" description="Helical" evidence="1">
    <location>
        <begin position="255"/>
        <end position="275"/>
    </location>
</feature>
<dbReference type="Pfam" id="PF09852">
    <property type="entry name" value="DUF2079"/>
    <property type="match status" value="1"/>
</dbReference>
<dbReference type="EMBL" id="QSIO01000004">
    <property type="protein sequence ID" value="RHC93675.1"/>
    <property type="molecule type" value="Genomic_DNA"/>
</dbReference>
<gene>
    <name evidence="2" type="ORF">DW820_08785</name>
</gene>
<dbReference type="Proteomes" id="UP000285773">
    <property type="component" value="Unassembled WGS sequence"/>
</dbReference>
<keyword evidence="1" id="KW-1133">Transmembrane helix</keyword>
<protein>
    <submittedName>
        <fullName evidence="2">DUF2079 domain-containing protein</fullName>
    </submittedName>
</protein>
<sequence>MKLAKTMNLNYLWLLLGSYFVAMMVNLLSFSTKELFLELGKVGWTHTVLALFISYPILWFLTESKKYICIQKLNLWFAAGILFISILKSPSLFMSLGLVLLSLVLFLYFYLGKEKIAYIFLAVDILSFPKLLLQTSANLQDKELGIFTFTISESKLPTLIWPVLVAVIVAVLIGFLLSKVSLAKVNETWVRRLTVVTIIGGVFYVLYLSIVAYYKIKANAVSSFDIGIFSQMFERMRHDFSQVTTLERDRALSHFGVHISPIYYLILPFYMLFPYVETLDIAQTVIVFSAVIPLCLILKKIQLPKVMTPLVLALFFVTPVMTTSGGFHLHENCFLPPLILWLFYSLISQWRGRTILFTLLLLFVKEDAFVYVLSLGLYFAFQRRFTFEAKFKKWLYLSLFALPILYFALAMFLLARYGEGAMVSRYNNLLLSGENGLLMVVKNVVLNPLYVLGSLFTAKRLGYLFLVLFPFSFLPLIQRRWSTYFLMLPLFLINLLMDWPYQYDIGFQYSYGSVTLLFLMALLSIDQLSKNQSASDNVLVALLASSIIFSSAILYSFTHNWSFEIQYYQTRKDYFDGLEKTLQAIPKDKAVLAAGGYTPSLRSHEKLYDIFYHNDKKLDSKIDIVVVPREMQEEKNGYSETATLNLYKESGYKESNLSTKDVLILEK</sequence>
<feature type="transmembrane region" description="Helical" evidence="1">
    <location>
        <begin position="189"/>
        <end position="210"/>
    </location>
</feature>
<feature type="transmembrane region" description="Helical" evidence="1">
    <location>
        <begin position="42"/>
        <end position="61"/>
    </location>
</feature>
<feature type="transmembrane region" description="Helical" evidence="1">
    <location>
        <begin position="281"/>
        <end position="298"/>
    </location>
</feature>
<name>A0A414CF82_STRPA</name>
<accession>A0A414CF82</accession>
<feature type="transmembrane region" description="Helical" evidence="1">
    <location>
        <begin position="159"/>
        <end position="177"/>
    </location>
</feature>
<feature type="transmembrane region" description="Helical" evidence="1">
    <location>
        <begin position="310"/>
        <end position="328"/>
    </location>
</feature>
<feature type="transmembrane region" description="Helical" evidence="1">
    <location>
        <begin position="537"/>
        <end position="557"/>
    </location>
</feature>
<feature type="transmembrane region" description="Helical" evidence="1">
    <location>
        <begin position="357"/>
        <end position="381"/>
    </location>
</feature>
<comment type="caution">
    <text evidence="2">The sequence shown here is derived from an EMBL/GenBank/DDBJ whole genome shotgun (WGS) entry which is preliminary data.</text>
</comment>
<proteinExistence type="predicted"/>
<dbReference type="RefSeq" id="WP_118096078.1">
    <property type="nucleotide sequence ID" value="NZ_JASHBZ010000004.1"/>
</dbReference>
<dbReference type="AlphaFoldDB" id="A0A414CF82"/>
<keyword evidence="1" id="KW-0812">Transmembrane</keyword>
<feature type="transmembrane region" description="Helical" evidence="1">
    <location>
        <begin position="68"/>
        <end position="86"/>
    </location>
</feature>
<feature type="transmembrane region" description="Helical" evidence="1">
    <location>
        <begin position="507"/>
        <end position="525"/>
    </location>
</feature>
<reference evidence="2 3" key="1">
    <citation type="submission" date="2018-08" db="EMBL/GenBank/DDBJ databases">
        <title>A genome reference for cultivated species of the human gut microbiota.</title>
        <authorList>
            <person name="Zou Y."/>
            <person name="Xue W."/>
            <person name="Luo G."/>
        </authorList>
    </citation>
    <scope>NUCLEOTIDE SEQUENCE [LARGE SCALE GENOMIC DNA]</scope>
    <source>
        <strain evidence="2 3">AM33-3BH</strain>
    </source>
</reference>
<feature type="transmembrane region" description="Helical" evidence="1">
    <location>
        <begin position="12"/>
        <end position="30"/>
    </location>
</feature>
<feature type="transmembrane region" description="Helical" evidence="1">
    <location>
        <begin position="92"/>
        <end position="111"/>
    </location>
</feature>
<evidence type="ECO:0000313" key="2">
    <source>
        <dbReference type="EMBL" id="RHC93675.1"/>
    </source>
</evidence>
<feature type="transmembrane region" description="Helical" evidence="1">
    <location>
        <begin position="461"/>
        <end position="477"/>
    </location>
</feature>
<keyword evidence="1" id="KW-0472">Membrane</keyword>
<organism evidence="2 3">
    <name type="scientific">Streptococcus parasanguinis</name>
    <dbReference type="NCBI Taxonomy" id="1318"/>
    <lineage>
        <taxon>Bacteria</taxon>
        <taxon>Bacillati</taxon>
        <taxon>Bacillota</taxon>
        <taxon>Bacilli</taxon>
        <taxon>Lactobacillales</taxon>
        <taxon>Streptococcaceae</taxon>
        <taxon>Streptococcus</taxon>
    </lineage>
</organism>
<dbReference type="InterPro" id="IPR018650">
    <property type="entry name" value="STSV1_Orf64"/>
</dbReference>
<feature type="transmembrane region" description="Helical" evidence="1">
    <location>
        <begin position="436"/>
        <end position="455"/>
    </location>
</feature>
<evidence type="ECO:0000313" key="3">
    <source>
        <dbReference type="Proteomes" id="UP000285773"/>
    </source>
</evidence>
<feature type="transmembrane region" description="Helical" evidence="1">
    <location>
        <begin position="393"/>
        <end position="415"/>
    </location>
</feature>
<evidence type="ECO:0000256" key="1">
    <source>
        <dbReference type="SAM" id="Phobius"/>
    </source>
</evidence>